<dbReference type="EMBL" id="GG693878">
    <property type="protein sequence ID" value="EES52291.1"/>
    <property type="molecule type" value="Genomic_DNA"/>
</dbReference>
<protein>
    <submittedName>
        <fullName evidence="1">Uncharacterized protein</fullName>
    </submittedName>
</protein>
<keyword evidence="2" id="KW-1185">Reference proteome</keyword>
<dbReference type="Proteomes" id="UP000009374">
    <property type="component" value="Unassembled WGS sequence"/>
</dbReference>
<dbReference type="AlphaFoldDB" id="C6HYK6"/>
<accession>C6HYK6</accession>
<reference evidence="1 2" key="1">
    <citation type="journal article" date="2009" name="Appl. Environ. Microbiol.">
        <title>Community genomic and proteomic analyses of chemoautotrophic iron-oxidizing "Leptospirillum rubarum" (Group II) and "Leptospirillum ferrodiazotrophum" (Group III) bacteria in acid mine drainage biofilms.</title>
        <authorList>
            <person name="Goltsman D.S."/>
            <person name="Denef V.J."/>
            <person name="Singer S.W."/>
            <person name="VerBerkmoes N.C."/>
            <person name="Lefsrud M."/>
            <person name="Mueller R.S."/>
            <person name="Dick G.J."/>
            <person name="Sun C.L."/>
            <person name="Wheeler K.E."/>
            <person name="Zemla A."/>
            <person name="Baker B.J."/>
            <person name="Hauser L."/>
            <person name="Land M."/>
            <person name="Shah M.B."/>
            <person name="Thelen M.P."/>
            <person name="Hettich R.L."/>
            <person name="Banfield J.F."/>
        </authorList>
    </citation>
    <scope>NUCLEOTIDE SEQUENCE [LARGE SCALE GENOMIC DNA]</scope>
</reference>
<evidence type="ECO:0000313" key="2">
    <source>
        <dbReference type="Proteomes" id="UP000009374"/>
    </source>
</evidence>
<proteinExistence type="predicted"/>
<sequence>MIPLRKGLPMPAFLSRPPRLAAFALGIALLSFPPAILSNPAQAGEATPALFSLGGGHVPDEIDIGTGIEGWSYKETAGDTDSATLLEGHLRTLSYWGPVIVGADISYMASFLGTYKGPTIGTGQPVSMNMAETVFQSAGHLGLLVLNAPSDSLG</sequence>
<organism evidence="1 2">
    <name type="scientific">Leptospirillum ferrodiazotrophum</name>
    <dbReference type="NCBI Taxonomy" id="412449"/>
    <lineage>
        <taxon>Bacteria</taxon>
        <taxon>Pseudomonadati</taxon>
        <taxon>Nitrospirota</taxon>
        <taxon>Nitrospiria</taxon>
        <taxon>Nitrospirales</taxon>
        <taxon>Nitrospiraceae</taxon>
        <taxon>Leptospirillum</taxon>
    </lineage>
</organism>
<gene>
    <name evidence="1" type="ORF">UBAL3_94240082</name>
</gene>
<name>C6HYK6_9BACT</name>
<evidence type="ECO:0000313" key="1">
    <source>
        <dbReference type="EMBL" id="EES52291.1"/>
    </source>
</evidence>